<comment type="subcellular location">
    <subcellularLocation>
        <location evidence="1">Cell envelope</location>
    </subcellularLocation>
</comment>
<dbReference type="InterPro" id="IPR058625">
    <property type="entry name" value="MdtA-like_BSH"/>
</dbReference>
<dbReference type="eggNOG" id="COG0845">
    <property type="taxonomic scope" value="Bacteria"/>
</dbReference>
<evidence type="ECO:0000313" key="5">
    <source>
        <dbReference type="Proteomes" id="UP000004728"/>
    </source>
</evidence>
<dbReference type="PANTHER" id="PTHR32347:SF23">
    <property type="entry name" value="BLL5650 PROTEIN"/>
    <property type="match status" value="1"/>
</dbReference>
<dbReference type="Gene3D" id="2.40.50.100">
    <property type="match status" value="1"/>
</dbReference>
<dbReference type="Proteomes" id="UP000004728">
    <property type="component" value="Unassembled WGS sequence"/>
</dbReference>
<accession>F1Z8M1</accession>
<dbReference type="GO" id="GO:0030313">
    <property type="term" value="C:cell envelope"/>
    <property type="evidence" value="ECO:0007669"/>
    <property type="project" value="UniProtKB-SubCell"/>
</dbReference>
<keyword evidence="5" id="KW-1185">Reference proteome</keyword>
<proteinExistence type="predicted"/>
<gene>
    <name evidence="4" type="ORF">Y88_1066</name>
</gene>
<dbReference type="PANTHER" id="PTHR32347">
    <property type="entry name" value="EFFLUX SYSTEM COMPONENT YKNX-RELATED"/>
    <property type="match status" value="1"/>
</dbReference>
<dbReference type="STRING" id="983920.Y88_1066"/>
<dbReference type="SUPFAM" id="SSF111369">
    <property type="entry name" value="HlyD-like secretion proteins"/>
    <property type="match status" value="1"/>
</dbReference>
<comment type="caution">
    <text evidence="4">The sequence shown here is derived from an EMBL/GenBank/DDBJ whole genome shotgun (WGS) entry which is preliminary data.</text>
</comment>
<reference evidence="4 5" key="1">
    <citation type="journal article" date="2012" name="J. Bacteriol.">
        <title>Draft Genome Sequence of Novosphingobium nitrogenifigens Y88T.</title>
        <authorList>
            <person name="Strabala T.J."/>
            <person name="Macdonald L."/>
            <person name="Liu V."/>
            <person name="Smit A.M."/>
        </authorList>
    </citation>
    <scope>NUCLEOTIDE SEQUENCE [LARGE SCALE GENOMIC DNA]</scope>
    <source>
        <strain evidence="4 5">DSM 19370</strain>
    </source>
</reference>
<dbReference type="OrthoDB" id="9785187at2"/>
<dbReference type="HOGENOM" id="CLU_018816_6_4_5"/>
<evidence type="ECO:0000313" key="4">
    <source>
        <dbReference type="EMBL" id="EGD59004.1"/>
    </source>
</evidence>
<organism evidence="4 5">
    <name type="scientific">Novosphingobium nitrogenifigens DSM 19370</name>
    <dbReference type="NCBI Taxonomy" id="983920"/>
    <lineage>
        <taxon>Bacteria</taxon>
        <taxon>Pseudomonadati</taxon>
        <taxon>Pseudomonadota</taxon>
        <taxon>Alphaproteobacteria</taxon>
        <taxon>Sphingomonadales</taxon>
        <taxon>Sphingomonadaceae</taxon>
        <taxon>Novosphingobium</taxon>
    </lineage>
</organism>
<dbReference type="InterPro" id="IPR050465">
    <property type="entry name" value="UPF0194_transport"/>
</dbReference>
<dbReference type="RefSeq" id="WP_008065757.1">
    <property type="nucleotide sequence ID" value="NZ_AQWK01000001.1"/>
</dbReference>
<keyword evidence="2" id="KW-0175">Coiled coil</keyword>
<name>F1Z8M1_9SPHN</name>
<evidence type="ECO:0000256" key="1">
    <source>
        <dbReference type="ARBA" id="ARBA00004196"/>
    </source>
</evidence>
<dbReference type="InParanoid" id="F1Z8M1"/>
<dbReference type="EMBL" id="AEWJ01000037">
    <property type="protein sequence ID" value="EGD59004.1"/>
    <property type="molecule type" value="Genomic_DNA"/>
</dbReference>
<feature type="domain" description="Multidrug resistance protein MdtA-like barrel-sandwich hybrid" evidence="3">
    <location>
        <begin position="66"/>
        <end position="249"/>
    </location>
</feature>
<sequence>MIRVRPVYLAAVAGLALALGSAWVLSEHHAAEKPLFKPVSNPYADGIYANGMIESLQPQGIDLALNPEVSGKVARVLVREGDHVRAGQPLLQLDDSIQRPNAEQLDAAAAAAAGTLAELHAQPRPETLAVSEAQTENAAATLRNAADARAKQERAFALDPRSVSRDALDNARNTEAIAATAYKVARRNTDLVRAGAWHFDIANQEATARAASKAAQAAHATLDKFTLRAPADGVVMAIAATVGSTVSTGGVYDPRTQATVPVITYGPATGGRLQVRAYVDEILLPHLPIGPDGKGQVKAVMSLRGSDVHIPLHFERVQPYVSPKISLSDQRQERVDLRVLPVIFSFTPPKGMTVYPGQLVDIYISGDGK</sequence>
<protein>
    <recommendedName>
        <fullName evidence="3">Multidrug resistance protein MdtA-like barrel-sandwich hybrid domain-containing protein</fullName>
    </recommendedName>
</protein>
<evidence type="ECO:0000259" key="3">
    <source>
        <dbReference type="Pfam" id="PF25917"/>
    </source>
</evidence>
<evidence type="ECO:0000256" key="2">
    <source>
        <dbReference type="ARBA" id="ARBA00023054"/>
    </source>
</evidence>
<dbReference type="AlphaFoldDB" id="F1Z8M1"/>
<dbReference type="Pfam" id="PF25917">
    <property type="entry name" value="BSH_RND"/>
    <property type="match status" value="1"/>
</dbReference>
<dbReference type="PRINTS" id="PR01490">
    <property type="entry name" value="RTXTOXIND"/>
</dbReference>